<dbReference type="RefSeq" id="XP_018041019.1">
    <property type="nucleotide sequence ID" value="XM_018186495.1"/>
</dbReference>
<protein>
    <submittedName>
        <fullName evidence="1">Uncharacterized protein</fullName>
    </submittedName>
</protein>
<reference evidence="1 2" key="1">
    <citation type="submission" date="2016-05" db="EMBL/GenBank/DDBJ databases">
        <title>Comparative analysis of secretome profiles of manganese(II)-oxidizing ascomycete fungi.</title>
        <authorList>
            <consortium name="DOE Joint Genome Institute"/>
            <person name="Zeiner C.A."/>
            <person name="Purvine S.O."/>
            <person name="Zink E.M."/>
            <person name="Wu S."/>
            <person name="Pasa-Tolic L."/>
            <person name="Chaput D.L."/>
            <person name="Haridas S."/>
            <person name="Grigoriev I.V."/>
            <person name="Santelli C.M."/>
            <person name="Hansel C.M."/>
        </authorList>
    </citation>
    <scope>NUCLEOTIDE SEQUENCE [LARGE SCALE GENOMIC DNA]</scope>
    <source>
        <strain evidence="1 2">AP3s5-JAC2a</strain>
    </source>
</reference>
<dbReference type="EMBL" id="KV441549">
    <property type="protein sequence ID" value="OAG10654.1"/>
    <property type="molecule type" value="Genomic_DNA"/>
</dbReference>
<dbReference type="InParanoid" id="A0A177CSY9"/>
<keyword evidence="2" id="KW-1185">Reference proteome</keyword>
<evidence type="ECO:0000313" key="2">
    <source>
        <dbReference type="Proteomes" id="UP000077069"/>
    </source>
</evidence>
<accession>A0A177CSY9</accession>
<gene>
    <name evidence="1" type="ORF">CC84DRAFT_491499</name>
</gene>
<name>A0A177CSY9_9PLEO</name>
<evidence type="ECO:0000313" key="1">
    <source>
        <dbReference type="EMBL" id="OAG10654.1"/>
    </source>
</evidence>
<dbReference type="AlphaFoldDB" id="A0A177CSY9"/>
<proteinExistence type="predicted"/>
<dbReference type="Proteomes" id="UP000077069">
    <property type="component" value="Unassembled WGS sequence"/>
</dbReference>
<organism evidence="1 2">
    <name type="scientific">Paraphaeosphaeria sporulosa</name>
    <dbReference type="NCBI Taxonomy" id="1460663"/>
    <lineage>
        <taxon>Eukaryota</taxon>
        <taxon>Fungi</taxon>
        <taxon>Dikarya</taxon>
        <taxon>Ascomycota</taxon>
        <taxon>Pezizomycotina</taxon>
        <taxon>Dothideomycetes</taxon>
        <taxon>Pleosporomycetidae</taxon>
        <taxon>Pleosporales</taxon>
        <taxon>Massarineae</taxon>
        <taxon>Didymosphaeriaceae</taxon>
        <taxon>Paraphaeosphaeria</taxon>
    </lineage>
</organism>
<dbReference type="GeneID" id="28769981"/>
<sequence>MELHGLPNDILYSFRLLIESGIIHLLRTVVYPFLAKHKINQGRIARLLLRHIGHCMGYHRSAHHLQCWAFIFAPPFFFATLPKTVRSRYVAISGLLSLSVIGSTRYRRW</sequence>